<evidence type="ECO:0000313" key="14">
    <source>
        <dbReference type="Proteomes" id="UP000734218"/>
    </source>
</evidence>
<dbReference type="Pfam" id="PF00578">
    <property type="entry name" value="AhpC-TSA"/>
    <property type="match status" value="1"/>
</dbReference>
<evidence type="ECO:0000256" key="5">
    <source>
        <dbReference type="ARBA" id="ARBA00023002"/>
    </source>
</evidence>
<dbReference type="InterPro" id="IPR013766">
    <property type="entry name" value="Thioredoxin_domain"/>
</dbReference>
<evidence type="ECO:0000256" key="9">
    <source>
        <dbReference type="ARBA" id="ARBA00038489"/>
    </source>
</evidence>
<dbReference type="PANTHER" id="PTHR42801:SF7">
    <property type="entry name" value="SLL1159 PROTEIN"/>
    <property type="match status" value="1"/>
</dbReference>
<evidence type="ECO:0000256" key="11">
    <source>
        <dbReference type="ARBA" id="ARBA00049091"/>
    </source>
</evidence>
<comment type="catalytic activity">
    <reaction evidence="11">
        <text>a hydroperoxide + [thioredoxin]-dithiol = an alcohol + [thioredoxin]-disulfide + H2O</text>
        <dbReference type="Rhea" id="RHEA:62620"/>
        <dbReference type="Rhea" id="RHEA-COMP:10698"/>
        <dbReference type="Rhea" id="RHEA-COMP:10700"/>
        <dbReference type="ChEBI" id="CHEBI:15377"/>
        <dbReference type="ChEBI" id="CHEBI:29950"/>
        <dbReference type="ChEBI" id="CHEBI:30879"/>
        <dbReference type="ChEBI" id="CHEBI:35924"/>
        <dbReference type="ChEBI" id="CHEBI:50058"/>
        <dbReference type="EC" id="1.11.1.24"/>
    </reaction>
</comment>
<dbReference type="InterPro" id="IPR000866">
    <property type="entry name" value="AhpC/TSA"/>
</dbReference>
<feature type="domain" description="Thioredoxin" evidence="12">
    <location>
        <begin position="47"/>
        <end position="220"/>
    </location>
</feature>
<evidence type="ECO:0000256" key="6">
    <source>
        <dbReference type="ARBA" id="ARBA00023157"/>
    </source>
</evidence>
<keyword evidence="5" id="KW-0560">Oxidoreductase</keyword>
<protein>
    <recommendedName>
        <fullName evidence="2">thioredoxin-dependent peroxiredoxin</fullName>
        <ecNumber evidence="2">1.11.1.24</ecNumber>
    </recommendedName>
    <alternativeName>
        <fullName evidence="8">Thioredoxin peroxidase</fullName>
    </alternativeName>
    <alternativeName>
        <fullName evidence="10">Thioredoxin-dependent peroxiredoxin Bcp</fullName>
    </alternativeName>
</protein>
<dbReference type="PANTHER" id="PTHR42801">
    <property type="entry name" value="THIOREDOXIN-DEPENDENT PEROXIDE REDUCTASE"/>
    <property type="match status" value="1"/>
</dbReference>
<dbReference type="InterPro" id="IPR036249">
    <property type="entry name" value="Thioredoxin-like_sf"/>
</dbReference>
<dbReference type="EMBL" id="JAATJE010000003">
    <property type="protein sequence ID" value="NJC35368.1"/>
    <property type="molecule type" value="Genomic_DNA"/>
</dbReference>
<keyword evidence="4" id="KW-0049">Antioxidant</keyword>
<keyword evidence="6" id="KW-1015">Disulfide bond</keyword>
<comment type="function">
    <text evidence="1">Thiol-specific peroxidase that catalyzes the reduction of hydrogen peroxide and organic hydroperoxides to water and alcohols, respectively. Plays a role in cell protection against oxidative stress by detoxifying peroxides and as sensor of hydrogen peroxide-mediated signaling events.</text>
</comment>
<evidence type="ECO:0000256" key="4">
    <source>
        <dbReference type="ARBA" id="ARBA00022862"/>
    </source>
</evidence>
<dbReference type="Proteomes" id="UP000734218">
    <property type="component" value="Unassembled WGS sequence"/>
</dbReference>
<evidence type="ECO:0000259" key="12">
    <source>
        <dbReference type="PROSITE" id="PS51352"/>
    </source>
</evidence>
<organism evidence="13 14">
    <name type="scientific">Sphingomonas jejuensis</name>
    <dbReference type="NCBI Taxonomy" id="904715"/>
    <lineage>
        <taxon>Bacteria</taxon>
        <taxon>Pseudomonadati</taxon>
        <taxon>Pseudomonadota</taxon>
        <taxon>Alphaproteobacteria</taxon>
        <taxon>Sphingomonadales</taxon>
        <taxon>Sphingomonadaceae</taxon>
        <taxon>Sphingomonas</taxon>
    </lineage>
</organism>
<proteinExistence type="inferred from homology"/>
<dbReference type="SUPFAM" id="SSF52833">
    <property type="entry name" value="Thioredoxin-like"/>
    <property type="match status" value="1"/>
</dbReference>
<evidence type="ECO:0000256" key="1">
    <source>
        <dbReference type="ARBA" id="ARBA00003330"/>
    </source>
</evidence>
<evidence type="ECO:0000256" key="7">
    <source>
        <dbReference type="ARBA" id="ARBA00023284"/>
    </source>
</evidence>
<dbReference type="Gene3D" id="3.40.30.10">
    <property type="entry name" value="Glutaredoxin"/>
    <property type="match status" value="1"/>
</dbReference>
<accession>A0ABX0XPP7</accession>
<evidence type="ECO:0000256" key="3">
    <source>
        <dbReference type="ARBA" id="ARBA00022559"/>
    </source>
</evidence>
<sequence length="225" mass="23561">MPAHTRLADELSALRAHYAVHMPADIAAAMKRADAALAASDLVGSALAAGEFAPDFALPGVDGVPMRLSRALADGPVILSFYRGGWCPYCNLELRAYQALAGRMADAGVRLIAISPELPDHTAATVRDGGLAFDVVSDVGSEVARAYGVAFDLADELRPLYTRLGHALPDRNGADWVLPVPATYVVAPSGEIVLASIDTDYRSRLEPADAIDAAAAAAPGWRRAA</sequence>
<comment type="similarity">
    <text evidence="9">Belongs to the peroxiredoxin family. BCP/PrxQ subfamily.</text>
</comment>
<keyword evidence="3" id="KW-0575">Peroxidase</keyword>
<evidence type="ECO:0000256" key="8">
    <source>
        <dbReference type="ARBA" id="ARBA00032824"/>
    </source>
</evidence>
<evidence type="ECO:0000256" key="2">
    <source>
        <dbReference type="ARBA" id="ARBA00013017"/>
    </source>
</evidence>
<reference evidence="13 14" key="1">
    <citation type="submission" date="2020-03" db="EMBL/GenBank/DDBJ databases">
        <title>Genomic Encyclopedia of Type Strains, Phase IV (KMG-IV): sequencing the most valuable type-strain genomes for metagenomic binning, comparative biology and taxonomic classification.</title>
        <authorList>
            <person name="Goeker M."/>
        </authorList>
    </citation>
    <scope>NUCLEOTIDE SEQUENCE [LARGE SCALE GENOMIC DNA]</scope>
    <source>
        <strain evidence="13 14">DSM 27651</strain>
    </source>
</reference>
<dbReference type="RefSeq" id="WP_245197207.1">
    <property type="nucleotide sequence ID" value="NZ_JAATJE010000003.1"/>
</dbReference>
<comment type="caution">
    <text evidence="13">The sequence shown here is derived from an EMBL/GenBank/DDBJ whole genome shotgun (WGS) entry which is preliminary data.</text>
</comment>
<gene>
    <name evidence="13" type="ORF">GGR88_002897</name>
</gene>
<keyword evidence="7" id="KW-0676">Redox-active center</keyword>
<evidence type="ECO:0000256" key="10">
    <source>
        <dbReference type="ARBA" id="ARBA00042639"/>
    </source>
</evidence>
<name>A0ABX0XPP7_9SPHN</name>
<dbReference type="EC" id="1.11.1.24" evidence="2"/>
<dbReference type="PROSITE" id="PS51352">
    <property type="entry name" value="THIOREDOXIN_2"/>
    <property type="match status" value="1"/>
</dbReference>
<keyword evidence="14" id="KW-1185">Reference proteome</keyword>
<evidence type="ECO:0000313" key="13">
    <source>
        <dbReference type="EMBL" id="NJC35368.1"/>
    </source>
</evidence>
<dbReference type="CDD" id="cd02970">
    <property type="entry name" value="PRX_like2"/>
    <property type="match status" value="1"/>
</dbReference>
<dbReference type="InterPro" id="IPR050924">
    <property type="entry name" value="Peroxiredoxin_BCP/PrxQ"/>
</dbReference>